<dbReference type="OrthoDB" id="2367685at2759"/>
<organism evidence="2 3">
    <name type="scientific">Cryoendolithus antarcticus</name>
    <dbReference type="NCBI Taxonomy" id="1507870"/>
    <lineage>
        <taxon>Eukaryota</taxon>
        <taxon>Fungi</taxon>
        <taxon>Dikarya</taxon>
        <taxon>Ascomycota</taxon>
        <taxon>Pezizomycotina</taxon>
        <taxon>Dothideomycetes</taxon>
        <taxon>Dothideomycetidae</taxon>
        <taxon>Cladosporiales</taxon>
        <taxon>Cladosporiaceae</taxon>
        <taxon>Cryoendolithus</taxon>
    </lineage>
</organism>
<dbReference type="EMBL" id="NAJO01000038">
    <property type="protein sequence ID" value="OQN99810.1"/>
    <property type="molecule type" value="Genomic_DNA"/>
</dbReference>
<name>A0A1V8SLJ2_9PEZI</name>
<protein>
    <recommendedName>
        <fullName evidence="4">WW domain-containing protein</fullName>
    </recommendedName>
</protein>
<evidence type="ECO:0000256" key="1">
    <source>
        <dbReference type="SAM" id="MobiDB-lite"/>
    </source>
</evidence>
<feature type="region of interest" description="Disordered" evidence="1">
    <location>
        <begin position="71"/>
        <end position="126"/>
    </location>
</feature>
<feature type="compositionally biased region" description="Gly residues" evidence="1">
    <location>
        <begin position="75"/>
        <end position="117"/>
    </location>
</feature>
<gene>
    <name evidence="2" type="ORF">B0A48_14580</name>
</gene>
<dbReference type="Proteomes" id="UP000192596">
    <property type="component" value="Unassembled WGS sequence"/>
</dbReference>
<feature type="region of interest" description="Disordered" evidence="1">
    <location>
        <begin position="246"/>
        <end position="265"/>
    </location>
</feature>
<reference evidence="3" key="1">
    <citation type="submission" date="2017-03" db="EMBL/GenBank/DDBJ databases">
        <title>Genomes of endolithic fungi from Antarctica.</title>
        <authorList>
            <person name="Coleine C."/>
            <person name="Masonjones S."/>
            <person name="Stajich J.E."/>
        </authorList>
    </citation>
    <scope>NUCLEOTIDE SEQUENCE [LARGE SCALE GENOMIC DNA]</scope>
    <source>
        <strain evidence="3">CCFEE 5527</strain>
    </source>
</reference>
<evidence type="ECO:0008006" key="4">
    <source>
        <dbReference type="Google" id="ProtNLM"/>
    </source>
</evidence>
<feature type="compositionally biased region" description="Polar residues" evidence="1">
    <location>
        <begin position="14"/>
        <end position="25"/>
    </location>
</feature>
<dbReference type="AlphaFoldDB" id="A0A1V8SLJ2"/>
<sequence length="265" mass="28957">MAGFLEKMAENFMGNHNNQQQQPVDYNQPGGSYGQSYGNNAPPQPPYPWVARWDDRENRLIYINEQTGERTFQFPGGGYGGQQGGYGGQQSGYGAGQQSYGGGPRYGGQQGGYGGGYAQEQQKKGGHGLAYGLGGAALGLGAGALAMHEGEELKQDWDGDKRRWENDAENFPENAAQWTGNKVGEVEGIPQDIEGGIDRFDGRVEQKWDNAVDDVEDAPENVANWAGDKVGDVERFGDDVDRFRDRVDDSYDAGRNEGRYGDDDY</sequence>
<dbReference type="InParanoid" id="A0A1V8SLJ2"/>
<evidence type="ECO:0000313" key="2">
    <source>
        <dbReference type="EMBL" id="OQN99810.1"/>
    </source>
</evidence>
<evidence type="ECO:0000313" key="3">
    <source>
        <dbReference type="Proteomes" id="UP000192596"/>
    </source>
</evidence>
<comment type="caution">
    <text evidence="2">The sequence shown here is derived from an EMBL/GenBank/DDBJ whole genome shotgun (WGS) entry which is preliminary data.</text>
</comment>
<feature type="region of interest" description="Disordered" evidence="1">
    <location>
        <begin position="13"/>
        <end position="50"/>
    </location>
</feature>
<keyword evidence="3" id="KW-1185">Reference proteome</keyword>
<proteinExistence type="predicted"/>
<accession>A0A1V8SLJ2</accession>